<dbReference type="EnsemblProtists" id="EKX40669">
    <property type="protein sequence ID" value="EKX40669"/>
    <property type="gene ID" value="GUITHDRAFT_154050"/>
</dbReference>
<dbReference type="HOGENOM" id="CLU_1024689_0_0_1"/>
<reference evidence="2" key="3">
    <citation type="submission" date="2015-06" db="UniProtKB">
        <authorList>
            <consortium name="EnsemblProtists"/>
        </authorList>
    </citation>
    <scope>IDENTIFICATION</scope>
</reference>
<sequence length="272" mass="29427">MGPHTGASLEGRTQLLDQVSGDVGMRSRFEALTKQCSDGSDQACLEIAQNKQYLNQLSTTVHHKRPARASRASPSSNQMNLQAVSKQLEPLKKLSAYSKTYQDMADVKGLWDSSKWQSGALGDVVSSQWLEACSEGNQAACNHIARSNGALNQLLQSSIQPGPPIEAYMPSDAPKPVFVKPKPPQPGLFTSFMQALGLSDEFDNSGVTAEKIPKMLPDNGFSRAPKYKAVWNDGTIAPSLSDNAGNKDLFPAFHESLFSDSVKPSAPSTEYH</sequence>
<keyword evidence="3" id="KW-1185">Reference proteome</keyword>
<accession>L1IXR1</accession>
<dbReference type="Proteomes" id="UP000011087">
    <property type="component" value="Unassembled WGS sequence"/>
</dbReference>
<protein>
    <submittedName>
        <fullName evidence="1 2">Uncharacterized protein</fullName>
    </submittedName>
</protein>
<dbReference type="KEGG" id="gtt:GUITHDRAFT_154050"/>
<evidence type="ECO:0000313" key="2">
    <source>
        <dbReference type="EnsemblProtists" id="EKX40669"/>
    </source>
</evidence>
<dbReference type="RefSeq" id="XP_005827649.1">
    <property type="nucleotide sequence ID" value="XM_005827592.1"/>
</dbReference>
<gene>
    <name evidence="1" type="ORF">GUITHDRAFT_154050</name>
</gene>
<name>L1IXR1_GUITC</name>
<reference evidence="3" key="2">
    <citation type="submission" date="2012-11" db="EMBL/GenBank/DDBJ databases">
        <authorList>
            <person name="Kuo A."/>
            <person name="Curtis B.A."/>
            <person name="Tanifuji G."/>
            <person name="Burki F."/>
            <person name="Gruber A."/>
            <person name="Irimia M."/>
            <person name="Maruyama S."/>
            <person name="Arias M.C."/>
            <person name="Ball S.G."/>
            <person name="Gile G.H."/>
            <person name="Hirakawa Y."/>
            <person name="Hopkins J.F."/>
            <person name="Rensing S.A."/>
            <person name="Schmutz J."/>
            <person name="Symeonidi A."/>
            <person name="Elias M."/>
            <person name="Eveleigh R.J."/>
            <person name="Herman E.K."/>
            <person name="Klute M.J."/>
            <person name="Nakayama T."/>
            <person name="Obornik M."/>
            <person name="Reyes-Prieto A."/>
            <person name="Armbrust E.V."/>
            <person name="Aves S.J."/>
            <person name="Beiko R.G."/>
            <person name="Coutinho P."/>
            <person name="Dacks J.B."/>
            <person name="Durnford D.G."/>
            <person name="Fast N.M."/>
            <person name="Green B.R."/>
            <person name="Grisdale C."/>
            <person name="Hempe F."/>
            <person name="Henrissat B."/>
            <person name="Hoppner M.P."/>
            <person name="Ishida K.-I."/>
            <person name="Kim E."/>
            <person name="Koreny L."/>
            <person name="Kroth P.G."/>
            <person name="Liu Y."/>
            <person name="Malik S.-B."/>
            <person name="Maier U.G."/>
            <person name="McRose D."/>
            <person name="Mock T."/>
            <person name="Neilson J.A."/>
            <person name="Onodera N.T."/>
            <person name="Poole A.M."/>
            <person name="Pritham E.J."/>
            <person name="Richards T.A."/>
            <person name="Rocap G."/>
            <person name="Roy S.W."/>
            <person name="Sarai C."/>
            <person name="Schaack S."/>
            <person name="Shirato S."/>
            <person name="Slamovits C.H."/>
            <person name="Spencer D.F."/>
            <person name="Suzuki S."/>
            <person name="Worden A.Z."/>
            <person name="Zauner S."/>
            <person name="Barry K."/>
            <person name="Bell C."/>
            <person name="Bharti A.K."/>
            <person name="Crow J.A."/>
            <person name="Grimwood J."/>
            <person name="Kramer R."/>
            <person name="Lindquist E."/>
            <person name="Lucas S."/>
            <person name="Salamov A."/>
            <person name="McFadden G.I."/>
            <person name="Lane C.E."/>
            <person name="Keeling P.J."/>
            <person name="Gray M.W."/>
            <person name="Grigoriev I.V."/>
            <person name="Archibald J.M."/>
        </authorList>
    </citation>
    <scope>NUCLEOTIDE SEQUENCE</scope>
    <source>
        <strain evidence="3">CCMP2712</strain>
    </source>
</reference>
<reference evidence="1 3" key="1">
    <citation type="journal article" date="2012" name="Nature">
        <title>Algal genomes reveal evolutionary mosaicism and the fate of nucleomorphs.</title>
        <authorList>
            <consortium name="DOE Joint Genome Institute"/>
            <person name="Curtis B.A."/>
            <person name="Tanifuji G."/>
            <person name="Burki F."/>
            <person name="Gruber A."/>
            <person name="Irimia M."/>
            <person name="Maruyama S."/>
            <person name="Arias M.C."/>
            <person name="Ball S.G."/>
            <person name="Gile G.H."/>
            <person name="Hirakawa Y."/>
            <person name="Hopkins J.F."/>
            <person name="Kuo A."/>
            <person name="Rensing S.A."/>
            <person name="Schmutz J."/>
            <person name="Symeonidi A."/>
            <person name="Elias M."/>
            <person name="Eveleigh R.J."/>
            <person name="Herman E.K."/>
            <person name="Klute M.J."/>
            <person name="Nakayama T."/>
            <person name="Obornik M."/>
            <person name="Reyes-Prieto A."/>
            <person name="Armbrust E.V."/>
            <person name="Aves S.J."/>
            <person name="Beiko R.G."/>
            <person name="Coutinho P."/>
            <person name="Dacks J.B."/>
            <person name="Durnford D.G."/>
            <person name="Fast N.M."/>
            <person name="Green B.R."/>
            <person name="Grisdale C.J."/>
            <person name="Hempel F."/>
            <person name="Henrissat B."/>
            <person name="Hoppner M.P."/>
            <person name="Ishida K."/>
            <person name="Kim E."/>
            <person name="Koreny L."/>
            <person name="Kroth P.G."/>
            <person name="Liu Y."/>
            <person name="Malik S.B."/>
            <person name="Maier U.G."/>
            <person name="McRose D."/>
            <person name="Mock T."/>
            <person name="Neilson J.A."/>
            <person name="Onodera N.T."/>
            <person name="Poole A.M."/>
            <person name="Pritham E.J."/>
            <person name="Richards T.A."/>
            <person name="Rocap G."/>
            <person name="Roy S.W."/>
            <person name="Sarai C."/>
            <person name="Schaack S."/>
            <person name="Shirato S."/>
            <person name="Slamovits C.H."/>
            <person name="Spencer D.F."/>
            <person name="Suzuki S."/>
            <person name="Worden A.Z."/>
            <person name="Zauner S."/>
            <person name="Barry K."/>
            <person name="Bell C."/>
            <person name="Bharti A.K."/>
            <person name="Crow J.A."/>
            <person name="Grimwood J."/>
            <person name="Kramer R."/>
            <person name="Lindquist E."/>
            <person name="Lucas S."/>
            <person name="Salamov A."/>
            <person name="McFadden G.I."/>
            <person name="Lane C.E."/>
            <person name="Keeling P.J."/>
            <person name="Gray M.W."/>
            <person name="Grigoriev I.V."/>
            <person name="Archibald J.M."/>
        </authorList>
    </citation>
    <scope>NUCLEOTIDE SEQUENCE</scope>
    <source>
        <strain evidence="1 3">CCMP2712</strain>
    </source>
</reference>
<dbReference type="PaxDb" id="55529-EKX40669"/>
<dbReference type="EMBL" id="JH993029">
    <property type="protein sequence ID" value="EKX40669.1"/>
    <property type="molecule type" value="Genomic_DNA"/>
</dbReference>
<evidence type="ECO:0000313" key="3">
    <source>
        <dbReference type="Proteomes" id="UP000011087"/>
    </source>
</evidence>
<organism evidence="1">
    <name type="scientific">Guillardia theta (strain CCMP2712)</name>
    <name type="common">Cryptophyte</name>
    <dbReference type="NCBI Taxonomy" id="905079"/>
    <lineage>
        <taxon>Eukaryota</taxon>
        <taxon>Cryptophyceae</taxon>
        <taxon>Pyrenomonadales</taxon>
        <taxon>Geminigeraceae</taxon>
        <taxon>Guillardia</taxon>
    </lineage>
</organism>
<dbReference type="GeneID" id="17297387"/>
<proteinExistence type="predicted"/>
<dbReference type="AlphaFoldDB" id="L1IXR1"/>
<evidence type="ECO:0000313" key="1">
    <source>
        <dbReference type="EMBL" id="EKX40669.1"/>
    </source>
</evidence>